<dbReference type="Gene3D" id="1.10.3680.10">
    <property type="entry name" value="TerB-like"/>
    <property type="match status" value="1"/>
</dbReference>
<proteinExistence type="predicted"/>
<dbReference type="Proteomes" id="UP000563524">
    <property type="component" value="Unassembled WGS sequence"/>
</dbReference>
<dbReference type="InterPro" id="IPR029024">
    <property type="entry name" value="TerB-like"/>
</dbReference>
<protein>
    <submittedName>
        <fullName evidence="2">Tellurite resistance protein</fullName>
    </submittedName>
</protein>
<feature type="domain" description="Co-chaperone DjlA N-terminal" evidence="1">
    <location>
        <begin position="11"/>
        <end position="129"/>
    </location>
</feature>
<name>A0A840I292_9PROT</name>
<dbReference type="CDD" id="cd07176">
    <property type="entry name" value="terB"/>
    <property type="match status" value="1"/>
</dbReference>
<dbReference type="RefSeq" id="WP_183815806.1">
    <property type="nucleotide sequence ID" value="NZ_JACHOB010000001.1"/>
</dbReference>
<evidence type="ECO:0000313" key="3">
    <source>
        <dbReference type="Proteomes" id="UP000563524"/>
    </source>
</evidence>
<dbReference type="AlphaFoldDB" id="A0A840I292"/>
<dbReference type="SUPFAM" id="SSF158682">
    <property type="entry name" value="TerB-like"/>
    <property type="match status" value="1"/>
</dbReference>
<comment type="caution">
    <text evidence="2">The sequence shown here is derived from an EMBL/GenBank/DDBJ whole genome shotgun (WGS) entry which is preliminary data.</text>
</comment>
<sequence length="150" mass="15664">MADSVVSLTPQDAVITLMVMSSASDGAITEKELRAIGRVVRSYPLFSGADEENLVETAEKAGALMASDGGLHKVITAAQAALPGHLVETAYAAVVDVITADETLHMEEIRVLELVRDALGVTDEGAAAIEHAARARHMTLDDGPQVADDA</sequence>
<dbReference type="Pfam" id="PF05099">
    <property type="entry name" value="TerB"/>
    <property type="match status" value="1"/>
</dbReference>
<accession>A0A840I292</accession>
<dbReference type="InterPro" id="IPR007791">
    <property type="entry name" value="DjlA_N"/>
</dbReference>
<organism evidence="2 3">
    <name type="scientific">Parvularcula dongshanensis</name>
    <dbReference type="NCBI Taxonomy" id="1173995"/>
    <lineage>
        <taxon>Bacteria</taxon>
        <taxon>Pseudomonadati</taxon>
        <taxon>Pseudomonadota</taxon>
        <taxon>Alphaproteobacteria</taxon>
        <taxon>Parvularculales</taxon>
        <taxon>Parvularculaceae</taxon>
        <taxon>Parvularcula</taxon>
    </lineage>
</organism>
<gene>
    <name evidence="2" type="ORF">GGQ59_000680</name>
</gene>
<evidence type="ECO:0000259" key="1">
    <source>
        <dbReference type="Pfam" id="PF05099"/>
    </source>
</evidence>
<evidence type="ECO:0000313" key="2">
    <source>
        <dbReference type="EMBL" id="MBB4658180.1"/>
    </source>
</evidence>
<keyword evidence="3" id="KW-1185">Reference proteome</keyword>
<dbReference type="EMBL" id="JACHOB010000001">
    <property type="protein sequence ID" value="MBB4658180.1"/>
    <property type="molecule type" value="Genomic_DNA"/>
</dbReference>
<reference evidence="2 3" key="1">
    <citation type="submission" date="2020-08" db="EMBL/GenBank/DDBJ databases">
        <title>Genomic Encyclopedia of Type Strains, Phase IV (KMG-IV): sequencing the most valuable type-strain genomes for metagenomic binning, comparative biology and taxonomic classification.</title>
        <authorList>
            <person name="Goeker M."/>
        </authorList>
    </citation>
    <scope>NUCLEOTIDE SEQUENCE [LARGE SCALE GENOMIC DNA]</scope>
    <source>
        <strain evidence="2 3">DSM 102850</strain>
    </source>
</reference>